<dbReference type="Proteomes" id="UP000789405">
    <property type="component" value="Unassembled WGS sequence"/>
</dbReference>
<dbReference type="SMART" id="SM00324">
    <property type="entry name" value="RhoGAP"/>
    <property type="match status" value="1"/>
</dbReference>
<dbReference type="InterPro" id="IPR008936">
    <property type="entry name" value="Rho_GTPase_activation_prot"/>
</dbReference>
<name>A0A9N9K228_9GLOM</name>
<keyword evidence="4" id="KW-1185">Reference proteome</keyword>
<protein>
    <submittedName>
        <fullName evidence="3">11611_t:CDS:1</fullName>
    </submittedName>
</protein>
<feature type="compositionally biased region" description="Polar residues" evidence="1">
    <location>
        <begin position="352"/>
        <end position="389"/>
    </location>
</feature>
<evidence type="ECO:0000313" key="4">
    <source>
        <dbReference type="Proteomes" id="UP000789405"/>
    </source>
</evidence>
<dbReference type="AlphaFoldDB" id="A0A9N9K228"/>
<evidence type="ECO:0000313" key="3">
    <source>
        <dbReference type="EMBL" id="CAG8807759.1"/>
    </source>
</evidence>
<comment type="caution">
    <text evidence="3">The sequence shown here is derived from an EMBL/GenBank/DDBJ whole genome shotgun (WGS) entry which is preliminary data.</text>
</comment>
<organism evidence="3 4">
    <name type="scientific">Dentiscutata erythropus</name>
    <dbReference type="NCBI Taxonomy" id="1348616"/>
    <lineage>
        <taxon>Eukaryota</taxon>
        <taxon>Fungi</taxon>
        <taxon>Fungi incertae sedis</taxon>
        <taxon>Mucoromycota</taxon>
        <taxon>Glomeromycotina</taxon>
        <taxon>Glomeromycetes</taxon>
        <taxon>Diversisporales</taxon>
        <taxon>Gigasporaceae</taxon>
        <taxon>Dentiscutata</taxon>
    </lineage>
</organism>
<dbReference type="GO" id="GO:0005737">
    <property type="term" value="C:cytoplasm"/>
    <property type="evidence" value="ECO:0007669"/>
    <property type="project" value="TreeGrafter"/>
</dbReference>
<evidence type="ECO:0000259" key="2">
    <source>
        <dbReference type="PROSITE" id="PS50238"/>
    </source>
</evidence>
<accession>A0A9N9K228</accession>
<dbReference type="PANTHER" id="PTHR45808:SF2">
    <property type="entry name" value="RHO GTPASE-ACTIVATING PROTEIN 68F"/>
    <property type="match status" value="1"/>
</dbReference>
<dbReference type="OrthoDB" id="2155291at2759"/>
<feature type="non-terminal residue" evidence="3">
    <location>
        <position position="1"/>
    </location>
</feature>
<dbReference type="GO" id="GO:0005096">
    <property type="term" value="F:GTPase activator activity"/>
    <property type="evidence" value="ECO:0007669"/>
    <property type="project" value="TreeGrafter"/>
</dbReference>
<dbReference type="GO" id="GO:0007264">
    <property type="term" value="P:small GTPase-mediated signal transduction"/>
    <property type="evidence" value="ECO:0007669"/>
    <property type="project" value="TreeGrafter"/>
</dbReference>
<dbReference type="SUPFAM" id="SSF48350">
    <property type="entry name" value="GTPase activation domain, GAP"/>
    <property type="match status" value="1"/>
</dbReference>
<feature type="region of interest" description="Disordered" evidence="1">
    <location>
        <begin position="203"/>
        <end position="257"/>
    </location>
</feature>
<feature type="compositionally biased region" description="Polar residues" evidence="1">
    <location>
        <begin position="282"/>
        <end position="305"/>
    </location>
</feature>
<evidence type="ECO:0000256" key="1">
    <source>
        <dbReference type="SAM" id="MobiDB-lite"/>
    </source>
</evidence>
<proteinExistence type="predicted"/>
<dbReference type="Pfam" id="PF00620">
    <property type="entry name" value="RhoGAP"/>
    <property type="match status" value="1"/>
</dbReference>
<dbReference type="PANTHER" id="PTHR45808">
    <property type="entry name" value="RHO GTPASE-ACTIVATING PROTEIN 68F"/>
    <property type="match status" value="1"/>
</dbReference>
<gene>
    <name evidence="3" type="ORF">DERYTH_LOCUS24741</name>
</gene>
<feature type="non-terminal residue" evidence="3">
    <location>
        <position position="389"/>
    </location>
</feature>
<feature type="compositionally biased region" description="Low complexity" evidence="1">
    <location>
        <begin position="212"/>
        <end position="223"/>
    </location>
</feature>
<feature type="region of interest" description="Disordered" evidence="1">
    <location>
        <begin position="282"/>
        <end position="315"/>
    </location>
</feature>
<dbReference type="PROSITE" id="PS50238">
    <property type="entry name" value="RHOGAP"/>
    <property type="match status" value="1"/>
</dbReference>
<sequence length="389" mass="43393">QTFGVLLDERAKKDLKSVPQIVTKILRTSCWSESDKRLIWITNISLAVIHELREAINDGGKINMRKLREYDMTTVAGVLMLYFKELPECLLTFELYEPVRLLYSISSDDQNESTRITSVANLLITSLPDVNYATLDTLISYLHRLVKSTNADDKYITALSQTFGLILLRPQTETSVFLHDKHPQRLVKDLIVHYETIFKGPNNKFVRRSGSRDSVQSSRSNRSNHTRESSSTITANGIRDSISSVSSSRRESTSTIALARSNGTNSVISIVERNIQEVSNRLNSPTKENLSKESISQVVSNGSIDNNDEPHVASPTNLESETLIPLSHNNLAMHNISINNNMSASSSIDSETPVSVSNINRENSTSQNDMSNNSPNNLTDSQNPTVRPI</sequence>
<dbReference type="InterPro" id="IPR000198">
    <property type="entry name" value="RhoGAP_dom"/>
</dbReference>
<feature type="region of interest" description="Disordered" evidence="1">
    <location>
        <begin position="344"/>
        <end position="389"/>
    </location>
</feature>
<reference evidence="3" key="1">
    <citation type="submission" date="2021-06" db="EMBL/GenBank/DDBJ databases">
        <authorList>
            <person name="Kallberg Y."/>
            <person name="Tangrot J."/>
            <person name="Rosling A."/>
        </authorList>
    </citation>
    <scope>NUCLEOTIDE SEQUENCE</scope>
    <source>
        <strain evidence="3">MA453B</strain>
    </source>
</reference>
<dbReference type="EMBL" id="CAJVPY010042941">
    <property type="protein sequence ID" value="CAG8807759.1"/>
    <property type="molecule type" value="Genomic_DNA"/>
</dbReference>
<feature type="domain" description="Rho-GAP" evidence="2">
    <location>
        <begin position="5"/>
        <end position="198"/>
    </location>
</feature>
<dbReference type="Gene3D" id="1.10.555.10">
    <property type="entry name" value="Rho GTPase activation protein"/>
    <property type="match status" value="1"/>
</dbReference>